<gene>
    <name evidence="6" type="ORF">GCM10007888_49160</name>
    <name evidence="5" type="ORF">MOX02_15850</name>
</gene>
<name>A0A512J0T3_9HYPH</name>
<dbReference type="EMBL" id="BSPK01000107">
    <property type="protein sequence ID" value="GLS66533.1"/>
    <property type="molecule type" value="Genomic_DNA"/>
</dbReference>
<feature type="domain" description="Peptidase M20 dimerisation" evidence="4">
    <location>
        <begin position="200"/>
        <end position="359"/>
    </location>
</feature>
<dbReference type="SUPFAM" id="SSF53187">
    <property type="entry name" value="Zn-dependent exopeptidases"/>
    <property type="match status" value="1"/>
</dbReference>
<comment type="caution">
    <text evidence="5">The sequence shown here is derived from an EMBL/GenBank/DDBJ whole genome shotgun (WGS) entry which is preliminary data.</text>
</comment>
<sequence>MAALDPILNDIDRDLDNALDRLFEFLKIPSISTDPAYAGECRRAARWLAGTLDALGFETTVEETSLHPVVLAHAPKPGAPHVLFYGHYDVQPVDPLDLWETPPFEPRLAEGPDGTKRIVARGASDDKGQVMTFVEACRAWKAMAGALPCGVTILVEGAEENGSQGLPEWVAANRDRLGADIVLVCDTSMWNASTPAITTSLRGLAYFEVRVRCADRDLHSGFFGGAAANPIHVLARIIAGLHDADGRITLPGFYEGVRETPPEILEQWRGLDLSPESFLGPIGLKEPAGERGRMLIEQIQSRPACDVNGIIGGYTGEGTKTVIAGEASAKVSFRLVDDQDPEALARTFEAYVRERVPADCSVEVICYKGSRAISLPFDMPELETARAALEAEWGVAPVTVGAGGSIPIVGDFKRILDRNTLLIGFGLDDDRIHSPNEKYELRSFHKGTRSWARILAALGEAGHRG</sequence>
<keyword evidence="3" id="KW-0378">Hydrolase</keyword>
<dbReference type="Proteomes" id="UP000321960">
    <property type="component" value="Unassembled WGS sequence"/>
</dbReference>
<dbReference type="InterPro" id="IPR002933">
    <property type="entry name" value="Peptidase_M20"/>
</dbReference>
<dbReference type="Pfam" id="PF07687">
    <property type="entry name" value="M20_dimer"/>
    <property type="match status" value="1"/>
</dbReference>
<evidence type="ECO:0000256" key="1">
    <source>
        <dbReference type="ARBA" id="ARBA00022670"/>
    </source>
</evidence>
<dbReference type="AlphaFoldDB" id="A0A512J0T3"/>
<dbReference type="EMBL" id="BJZU01000026">
    <property type="protein sequence ID" value="GEP03547.1"/>
    <property type="molecule type" value="Genomic_DNA"/>
</dbReference>
<keyword evidence="8" id="KW-1185">Reference proteome</keyword>
<dbReference type="NCBIfam" id="NF005914">
    <property type="entry name" value="PRK07907.1"/>
    <property type="match status" value="1"/>
</dbReference>
<dbReference type="NCBIfam" id="NF006579">
    <property type="entry name" value="PRK09104.1"/>
    <property type="match status" value="1"/>
</dbReference>
<dbReference type="GO" id="GO:0008233">
    <property type="term" value="F:peptidase activity"/>
    <property type="evidence" value="ECO:0007669"/>
    <property type="project" value="UniProtKB-KW"/>
</dbReference>
<reference evidence="6" key="4">
    <citation type="submission" date="2023-01" db="EMBL/GenBank/DDBJ databases">
        <title>Draft genome sequence of Methylobacterium oxalidis strain NBRC 107715.</title>
        <authorList>
            <person name="Sun Q."/>
            <person name="Mori K."/>
        </authorList>
    </citation>
    <scope>NUCLEOTIDE SEQUENCE</scope>
    <source>
        <strain evidence="6">NBRC 107715</strain>
    </source>
</reference>
<evidence type="ECO:0000259" key="4">
    <source>
        <dbReference type="Pfam" id="PF07687"/>
    </source>
</evidence>
<keyword evidence="2" id="KW-0479">Metal-binding</keyword>
<evidence type="ECO:0000313" key="8">
    <source>
        <dbReference type="Proteomes" id="UP001156856"/>
    </source>
</evidence>
<reference evidence="8" key="2">
    <citation type="journal article" date="2019" name="Int. J. Syst. Evol. Microbiol.">
        <title>The Global Catalogue of Microorganisms (GCM) 10K type strain sequencing project: providing services to taxonomists for standard genome sequencing and annotation.</title>
        <authorList>
            <consortium name="The Broad Institute Genomics Platform"/>
            <consortium name="The Broad Institute Genome Sequencing Center for Infectious Disease"/>
            <person name="Wu L."/>
            <person name="Ma J."/>
        </authorList>
    </citation>
    <scope>NUCLEOTIDE SEQUENCE [LARGE SCALE GENOMIC DNA]</scope>
    <source>
        <strain evidence="8">NBRC 107715</strain>
    </source>
</reference>
<reference evidence="6" key="1">
    <citation type="journal article" date="2014" name="Int. J. Syst. Evol. Microbiol.">
        <title>Complete genome of a new Firmicutes species belonging to the dominant human colonic microbiota ('Ruminococcus bicirculans') reveals two chromosomes and a selective capacity to utilize plant glucans.</title>
        <authorList>
            <consortium name="NISC Comparative Sequencing Program"/>
            <person name="Wegmann U."/>
            <person name="Louis P."/>
            <person name="Goesmann A."/>
            <person name="Henrissat B."/>
            <person name="Duncan S.H."/>
            <person name="Flint H.J."/>
        </authorList>
    </citation>
    <scope>NUCLEOTIDE SEQUENCE</scope>
    <source>
        <strain evidence="6">NBRC 107715</strain>
    </source>
</reference>
<dbReference type="OrthoDB" id="9761532at2"/>
<evidence type="ECO:0000313" key="7">
    <source>
        <dbReference type="Proteomes" id="UP000321960"/>
    </source>
</evidence>
<dbReference type="Gene3D" id="3.30.70.360">
    <property type="match status" value="1"/>
</dbReference>
<dbReference type="InterPro" id="IPR011650">
    <property type="entry name" value="Peptidase_M20_dimer"/>
</dbReference>
<accession>A0A512J0T3</accession>
<proteinExistence type="predicted"/>
<protein>
    <recommendedName>
        <fullName evidence="4">Peptidase M20 dimerisation domain-containing protein</fullName>
    </recommendedName>
</protein>
<evidence type="ECO:0000256" key="3">
    <source>
        <dbReference type="ARBA" id="ARBA00022801"/>
    </source>
</evidence>
<organism evidence="5 7">
    <name type="scientific">Methylobacterium oxalidis</name>
    <dbReference type="NCBI Taxonomy" id="944322"/>
    <lineage>
        <taxon>Bacteria</taxon>
        <taxon>Pseudomonadati</taxon>
        <taxon>Pseudomonadota</taxon>
        <taxon>Alphaproteobacteria</taxon>
        <taxon>Hyphomicrobiales</taxon>
        <taxon>Methylobacteriaceae</taxon>
        <taxon>Methylobacterium</taxon>
    </lineage>
</organism>
<evidence type="ECO:0000313" key="6">
    <source>
        <dbReference type="EMBL" id="GLS66533.1"/>
    </source>
</evidence>
<dbReference type="RefSeq" id="WP_147025249.1">
    <property type="nucleotide sequence ID" value="NZ_BJZU01000026.1"/>
</dbReference>
<dbReference type="Pfam" id="PF01546">
    <property type="entry name" value="Peptidase_M20"/>
    <property type="match status" value="1"/>
</dbReference>
<dbReference type="Proteomes" id="UP001156856">
    <property type="component" value="Unassembled WGS sequence"/>
</dbReference>
<reference evidence="5 7" key="3">
    <citation type="submission" date="2019-07" db="EMBL/GenBank/DDBJ databases">
        <title>Whole genome shotgun sequence of Methylobacterium oxalidis NBRC 107715.</title>
        <authorList>
            <person name="Hosoyama A."/>
            <person name="Uohara A."/>
            <person name="Ohji S."/>
            <person name="Ichikawa N."/>
        </authorList>
    </citation>
    <scope>NUCLEOTIDE SEQUENCE [LARGE SCALE GENOMIC DNA]</scope>
    <source>
        <strain evidence="5 7">NBRC 107715</strain>
    </source>
</reference>
<dbReference type="GO" id="GO:0006508">
    <property type="term" value="P:proteolysis"/>
    <property type="evidence" value="ECO:0007669"/>
    <property type="project" value="UniProtKB-KW"/>
</dbReference>
<evidence type="ECO:0000256" key="2">
    <source>
        <dbReference type="ARBA" id="ARBA00022723"/>
    </source>
</evidence>
<dbReference type="InterPro" id="IPR051458">
    <property type="entry name" value="Cyt/Met_Dipeptidase"/>
</dbReference>
<dbReference type="Gene3D" id="3.40.630.10">
    <property type="entry name" value="Zn peptidases"/>
    <property type="match status" value="1"/>
</dbReference>
<evidence type="ECO:0000313" key="5">
    <source>
        <dbReference type="EMBL" id="GEP03547.1"/>
    </source>
</evidence>
<dbReference type="PANTHER" id="PTHR43270:SF12">
    <property type="entry name" value="SUCCINYL-DIAMINOPIMELATE DESUCCINYLASE"/>
    <property type="match status" value="1"/>
</dbReference>
<dbReference type="GO" id="GO:0046872">
    <property type="term" value="F:metal ion binding"/>
    <property type="evidence" value="ECO:0007669"/>
    <property type="project" value="UniProtKB-KW"/>
</dbReference>
<dbReference type="PANTHER" id="PTHR43270">
    <property type="entry name" value="BETA-ALA-HIS DIPEPTIDASE"/>
    <property type="match status" value="1"/>
</dbReference>
<keyword evidence="1" id="KW-0645">Protease</keyword>